<evidence type="ECO:0000313" key="9">
    <source>
        <dbReference type="Proteomes" id="UP000655225"/>
    </source>
</evidence>
<dbReference type="EMBL" id="JABCRI010000012">
    <property type="protein sequence ID" value="KAF8396789.1"/>
    <property type="molecule type" value="Genomic_DNA"/>
</dbReference>
<evidence type="ECO:0000259" key="5">
    <source>
        <dbReference type="Pfam" id="PF03468"/>
    </source>
</evidence>
<dbReference type="CDD" id="cd12266">
    <property type="entry name" value="RRM_like_XS"/>
    <property type="match status" value="1"/>
</dbReference>
<feature type="coiled-coil region" evidence="3">
    <location>
        <begin position="285"/>
        <end position="362"/>
    </location>
</feature>
<organism evidence="8 9">
    <name type="scientific">Tetracentron sinense</name>
    <name type="common">Spur-leaf</name>
    <dbReference type="NCBI Taxonomy" id="13715"/>
    <lineage>
        <taxon>Eukaryota</taxon>
        <taxon>Viridiplantae</taxon>
        <taxon>Streptophyta</taxon>
        <taxon>Embryophyta</taxon>
        <taxon>Tracheophyta</taxon>
        <taxon>Spermatophyta</taxon>
        <taxon>Magnoliopsida</taxon>
        <taxon>Trochodendrales</taxon>
        <taxon>Trochodendraceae</taxon>
        <taxon>Tetracentron</taxon>
    </lineage>
</organism>
<feature type="domain" description="Factor of DNA methylation 1-5/IDN2" evidence="6">
    <location>
        <begin position="848"/>
        <end position="1004"/>
    </location>
</feature>
<evidence type="ECO:0000256" key="2">
    <source>
        <dbReference type="ARBA" id="ARBA00023158"/>
    </source>
</evidence>
<dbReference type="InterPro" id="IPR005381">
    <property type="entry name" value="Znf-XS_domain"/>
</dbReference>
<dbReference type="PANTHER" id="PTHR21596:SF65">
    <property type="entry name" value="PROTEIN INVOLVED IN DE NOVO 2-RELATED"/>
    <property type="match status" value="1"/>
</dbReference>
<dbReference type="GO" id="GO:0080188">
    <property type="term" value="P:gene silencing by siRNA-directed DNA methylation"/>
    <property type="evidence" value="ECO:0007669"/>
    <property type="project" value="InterPro"/>
</dbReference>
<keyword evidence="2" id="KW-0943">RNA-mediated gene silencing</keyword>
<feature type="region of interest" description="Disordered" evidence="4">
    <location>
        <begin position="1"/>
        <end position="21"/>
    </location>
</feature>
<accession>A0A834YVZ9</accession>
<evidence type="ECO:0000259" key="7">
    <source>
        <dbReference type="Pfam" id="PF03470"/>
    </source>
</evidence>
<dbReference type="OMA" id="CCPNKKK"/>
<evidence type="ECO:0000259" key="6">
    <source>
        <dbReference type="Pfam" id="PF03469"/>
    </source>
</evidence>
<proteinExistence type="predicted"/>
<dbReference type="OrthoDB" id="1892195at2759"/>
<name>A0A834YVZ9_TETSI</name>
<dbReference type="Pfam" id="PF03470">
    <property type="entry name" value="zf-XS"/>
    <property type="match status" value="1"/>
</dbReference>
<dbReference type="Pfam" id="PF03468">
    <property type="entry name" value="XS"/>
    <property type="match status" value="1"/>
</dbReference>
<feature type="domain" description="Zinc finger-XS" evidence="7">
    <location>
        <begin position="43"/>
        <end position="86"/>
    </location>
</feature>
<gene>
    <name evidence="8" type="ORF">HHK36_018422</name>
</gene>
<feature type="coiled-coil region" evidence="3">
    <location>
        <begin position="388"/>
        <end position="496"/>
    </location>
</feature>
<feature type="compositionally biased region" description="Acidic residues" evidence="4">
    <location>
        <begin position="1"/>
        <end position="20"/>
    </location>
</feature>
<dbReference type="Proteomes" id="UP000655225">
    <property type="component" value="Unassembled WGS sequence"/>
</dbReference>
<evidence type="ECO:0000256" key="3">
    <source>
        <dbReference type="SAM" id="Coils"/>
    </source>
</evidence>
<feature type="domain" description="Factor of DNA methylation 1-5/IDN2" evidence="6">
    <location>
        <begin position="502"/>
        <end position="632"/>
    </location>
</feature>
<feature type="compositionally biased region" description="Basic and acidic residues" evidence="4">
    <location>
        <begin position="102"/>
        <end position="115"/>
    </location>
</feature>
<feature type="coiled-coil region" evidence="3">
    <location>
        <begin position="650"/>
        <end position="684"/>
    </location>
</feature>
<feature type="region of interest" description="Disordered" evidence="4">
    <location>
        <begin position="94"/>
        <end position="115"/>
    </location>
</feature>
<dbReference type="InterPro" id="IPR005379">
    <property type="entry name" value="FDM1-5/IDN2_XH"/>
</dbReference>
<dbReference type="PANTHER" id="PTHR21596">
    <property type="entry name" value="RIBONUCLEASE P SUBUNIT P38"/>
    <property type="match status" value="1"/>
</dbReference>
<evidence type="ECO:0000313" key="8">
    <source>
        <dbReference type="EMBL" id="KAF8396789.1"/>
    </source>
</evidence>
<dbReference type="InterPro" id="IPR045177">
    <property type="entry name" value="FDM1-5/IDN2"/>
</dbReference>
<evidence type="ECO:0000256" key="1">
    <source>
        <dbReference type="ARBA" id="ARBA00023054"/>
    </source>
</evidence>
<evidence type="ECO:0000256" key="4">
    <source>
        <dbReference type="SAM" id="MobiDB-lite"/>
    </source>
</evidence>
<reference evidence="8 9" key="1">
    <citation type="submission" date="2020-04" db="EMBL/GenBank/DDBJ databases">
        <title>Plant Genome Project.</title>
        <authorList>
            <person name="Zhang R.-G."/>
        </authorList>
    </citation>
    <scope>NUCLEOTIDE SEQUENCE [LARGE SCALE GENOMIC DNA]</scope>
    <source>
        <strain evidence="8">YNK0</strain>
        <tissue evidence="8">Leaf</tissue>
    </source>
</reference>
<dbReference type="AlphaFoldDB" id="A0A834YVZ9"/>
<dbReference type="InterPro" id="IPR038588">
    <property type="entry name" value="XS_domain_sf"/>
</dbReference>
<feature type="coiled-coil region" evidence="3">
    <location>
        <begin position="769"/>
        <end position="796"/>
    </location>
</feature>
<feature type="coiled-coil region" evidence="3">
    <location>
        <begin position="711"/>
        <end position="745"/>
    </location>
</feature>
<keyword evidence="9" id="KW-1185">Reference proteome</keyword>
<comment type="caution">
    <text evidence="8">The sequence shown here is derived from an EMBL/GenBank/DDBJ whole genome shotgun (WGS) entry which is preliminary data.</text>
</comment>
<feature type="domain" description="XS" evidence="5">
    <location>
        <begin position="115"/>
        <end position="225"/>
    </location>
</feature>
<dbReference type="InterPro" id="IPR005380">
    <property type="entry name" value="XS_domain"/>
</dbReference>
<keyword evidence="1 3" id="KW-0175">Coiled coil</keyword>
<sequence>MDYSSEEDSDISESEIEEHEDTFYKQLKNGNHKVKISDEAFRCPYCPGKRKRDYLHKELLQHAAGVGKGSSQNRSVKQKANHLALAKYLETDLAGEVGPSQSKEENQPPTGRGHDEHFVWPWRGIVVNLPTERKDGRYVGESGSKLKEQLARKGFNPIRVHPLWNYRGHSGSAIVEFRKDWPGFNNAMSFEKAFEADHRGKDDWNKKHRGSDIYAWVARGDDYNSPALIGDHLRKNGDLKTISEIVAEEARKTTKLVSNLTNVIEVKNKHLKEMECKFNETSISLNILMEEKDKLHQAYNEEIKKMQRNARDHFQKIFHEHEKLKLQLESQRKELELRGEELEKREAQNESERKKLIDEKKENAMKNSSLEMATLEQNRADENVLRLAEDQKKQKEDLHKRIIQLEKQLDAKQALELEIERLKGTLNVMKHMGGDEDLEVKKKMEEMSEELKDKEGELEGLEDLNQALIVKERKSNDELQDARKELITGLKEMSNRALIGVKRMGALDNKPFLDASKRKYPSEEADEKALELCSLWEEYLRDPEWHPFKMLNVGDKLQEIVDDEDEKLKALKNELGDEVCGAVKTALIETNEYNPSGRYVISELWNFKEERKATLKEGVAFILKQWKTYKRRREMENPMHEELQRLGKLVATLAKEIDVKNQKLEEMERKHSEISVSLRRMMEEKDKLGQAYIEEMRKMQRAAHDCSLRFLQENEKLKWDLESQRKELEERAKELEKREAQNDLEWKKLIVEKEKLKEKLQVQNPSGSYNMSNAEMDDLIKELEEKADDMQDMETLNQTLIVKERMSNHELQDARKELISKSQGKDCLYYALQGLQDFWSKRSVIGIKRVGELDQKPFRDVCLQKFSSEDWDVKSAELSSSWQENIKNPDWHPFKKISIDGRLQMNPWLKPLLWIQPVEVDYENSLAGKPNPEIIDDNDNKIKELKDLWGEEVYKAVAEALLEINEFNPSGRYAVSELWNFKEGRRASLKEVIQFVLKQFKALKSLKRTR</sequence>
<dbReference type="Gene3D" id="3.30.70.2890">
    <property type="entry name" value="XS domain"/>
    <property type="match status" value="1"/>
</dbReference>
<dbReference type="Pfam" id="PF03469">
    <property type="entry name" value="XH"/>
    <property type="match status" value="2"/>
</dbReference>
<protein>
    <submittedName>
        <fullName evidence="8">Uncharacterized protein</fullName>
    </submittedName>
</protein>